<dbReference type="PROSITE" id="PS50082">
    <property type="entry name" value="WD_REPEATS_2"/>
    <property type="match status" value="2"/>
</dbReference>
<dbReference type="Gene3D" id="2.130.10.10">
    <property type="entry name" value="YVTN repeat-like/Quinoprotein amine dehydrogenase"/>
    <property type="match status" value="2"/>
</dbReference>
<comment type="caution">
    <text evidence="1">The sequence shown here is derived from an EMBL/GenBank/DDBJ whole genome shotgun (WGS) entry which is preliminary data.</text>
</comment>
<dbReference type="EMBL" id="JBEVCJ010000014">
    <property type="protein sequence ID" value="MET1255848.1"/>
    <property type="molecule type" value="Genomic_DNA"/>
</dbReference>
<organism evidence="1 2">
    <name type="scientific">Aliikangiella maris</name>
    <dbReference type="NCBI Taxonomy" id="3162458"/>
    <lineage>
        <taxon>Bacteria</taxon>
        <taxon>Pseudomonadati</taxon>
        <taxon>Pseudomonadota</taxon>
        <taxon>Gammaproteobacteria</taxon>
        <taxon>Oceanospirillales</taxon>
        <taxon>Pleioneaceae</taxon>
        <taxon>Aliikangiella</taxon>
    </lineage>
</organism>
<dbReference type="Proteomes" id="UP001548189">
    <property type="component" value="Unassembled WGS sequence"/>
</dbReference>
<dbReference type="InterPro" id="IPR001680">
    <property type="entry name" value="WD40_rpt"/>
</dbReference>
<dbReference type="SMART" id="SM00320">
    <property type="entry name" value="WD40"/>
    <property type="match status" value="6"/>
</dbReference>
<name>A0ABV2BVP1_9GAMM</name>
<proteinExistence type="predicted"/>
<reference evidence="1 2" key="1">
    <citation type="submission" date="2024-06" db="EMBL/GenBank/DDBJ databases">
        <authorList>
            <person name="Li F."/>
        </authorList>
    </citation>
    <scope>NUCLEOTIDE SEQUENCE [LARGE SCALE GENOMIC DNA]</scope>
    <source>
        <strain evidence="1 2">GXAS 311</strain>
    </source>
</reference>
<evidence type="ECO:0000313" key="2">
    <source>
        <dbReference type="Proteomes" id="UP001548189"/>
    </source>
</evidence>
<sequence length="329" mass="35903">MILQILKRCVLVSVSILIISSCEKKPQSVAEWPHSAIGSLDAAISPDGRLALVSSVNFGASLWNIENNERLFQWTHGEDDAGAGITAVNISPDGTRAVTAQQDTYVIWNTQTGFAYGYWKTPADITAIALSDKGRYVLIGLTTGLAIFIDMNTGRRIEFTGHRNEKVASVDLSANGLWAFTGGNDYRAVLWNTRTGKPQQLFEHTTRVTKLKLDPSGKQGFTSGTLGNATIWNLQTGAPISQLKLEKREYVISAAAFSHSGQQLVTGAPGRDISLWNSQTGDRIKQWRVRTRDAGKPLGAIVYAVSFSVDDQFVYSESSAGFAEKWSVN</sequence>
<accession>A0ABV2BVP1</accession>
<evidence type="ECO:0000313" key="1">
    <source>
        <dbReference type="EMBL" id="MET1255848.1"/>
    </source>
</evidence>
<dbReference type="InterPro" id="IPR011047">
    <property type="entry name" value="Quinoprotein_ADH-like_sf"/>
</dbReference>
<protein>
    <submittedName>
        <fullName evidence="1">Uncharacterized protein</fullName>
    </submittedName>
</protein>
<dbReference type="PANTHER" id="PTHR19879">
    <property type="entry name" value="TRANSCRIPTION INITIATION FACTOR TFIID"/>
    <property type="match status" value="1"/>
</dbReference>
<dbReference type="PROSITE" id="PS51257">
    <property type="entry name" value="PROKAR_LIPOPROTEIN"/>
    <property type="match status" value="1"/>
</dbReference>
<dbReference type="Pfam" id="PF00400">
    <property type="entry name" value="WD40"/>
    <property type="match status" value="1"/>
</dbReference>
<keyword evidence="2" id="KW-1185">Reference proteome</keyword>
<dbReference type="PANTHER" id="PTHR19879:SF9">
    <property type="entry name" value="TRANSCRIPTION INITIATION FACTOR TFIID SUBUNIT 5"/>
    <property type="match status" value="1"/>
</dbReference>
<gene>
    <name evidence="1" type="ORF">ABVT43_11980</name>
</gene>
<dbReference type="InterPro" id="IPR015943">
    <property type="entry name" value="WD40/YVTN_repeat-like_dom_sf"/>
</dbReference>
<dbReference type="SUPFAM" id="SSF50998">
    <property type="entry name" value="Quinoprotein alcohol dehydrogenase-like"/>
    <property type="match status" value="1"/>
</dbReference>